<dbReference type="AlphaFoldDB" id="A0A9P4LEJ7"/>
<evidence type="ECO:0000313" key="2">
    <source>
        <dbReference type="EMBL" id="KAF1852110.1"/>
    </source>
</evidence>
<gene>
    <name evidence="2" type="ORF">K460DRAFT_351949</name>
</gene>
<dbReference type="EMBL" id="ML976614">
    <property type="protein sequence ID" value="KAF1852110.1"/>
    <property type="molecule type" value="Genomic_DNA"/>
</dbReference>
<accession>A0A9P4LEJ7</accession>
<dbReference type="GeneID" id="63848854"/>
<feature type="signal peptide" evidence="1">
    <location>
        <begin position="1"/>
        <end position="20"/>
    </location>
</feature>
<feature type="chain" id="PRO_5040146551" evidence="1">
    <location>
        <begin position="21"/>
        <end position="159"/>
    </location>
</feature>
<protein>
    <submittedName>
        <fullName evidence="2">Uncharacterized protein</fullName>
    </submittedName>
</protein>
<reference evidence="2" key="1">
    <citation type="submission" date="2020-01" db="EMBL/GenBank/DDBJ databases">
        <authorList>
            <consortium name="DOE Joint Genome Institute"/>
            <person name="Haridas S."/>
            <person name="Albert R."/>
            <person name="Binder M."/>
            <person name="Bloem J."/>
            <person name="Labutti K."/>
            <person name="Salamov A."/>
            <person name="Andreopoulos B."/>
            <person name="Baker S.E."/>
            <person name="Barry K."/>
            <person name="Bills G."/>
            <person name="Bluhm B.H."/>
            <person name="Cannon C."/>
            <person name="Castanera R."/>
            <person name="Culley D.E."/>
            <person name="Daum C."/>
            <person name="Ezra D."/>
            <person name="Gonzalez J.B."/>
            <person name="Henrissat B."/>
            <person name="Kuo A."/>
            <person name="Liang C."/>
            <person name="Lipzen A."/>
            <person name="Lutzoni F."/>
            <person name="Magnuson J."/>
            <person name="Mondo S."/>
            <person name="Nolan M."/>
            <person name="Ohm R."/>
            <person name="Pangilinan J."/>
            <person name="Park H.-J."/>
            <person name="Ramirez L."/>
            <person name="Alfaro M."/>
            <person name="Sun H."/>
            <person name="Tritt A."/>
            <person name="Yoshinaga Y."/>
            <person name="Zwiers L.-H."/>
            <person name="Turgeon B.G."/>
            <person name="Goodwin S.B."/>
            <person name="Spatafora J.W."/>
            <person name="Crous P.W."/>
            <person name="Grigoriev I.V."/>
        </authorList>
    </citation>
    <scope>NUCLEOTIDE SEQUENCE</scope>
    <source>
        <strain evidence="2">CBS 394.84</strain>
    </source>
</reference>
<organism evidence="2 3">
    <name type="scientific">Cucurbitaria berberidis CBS 394.84</name>
    <dbReference type="NCBI Taxonomy" id="1168544"/>
    <lineage>
        <taxon>Eukaryota</taxon>
        <taxon>Fungi</taxon>
        <taxon>Dikarya</taxon>
        <taxon>Ascomycota</taxon>
        <taxon>Pezizomycotina</taxon>
        <taxon>Dothideomycetes</taxon>
        <taxon>Pleosporomycetidae</taxon>
        <taxon>Pleosporales</taxon>
        <taxon>Pleosporineae</taxon>
        <taxon>Cucurbitariaceae</taxon>
        <taxon>Cucurbitaria</taxon>
    </lineage>
</organism>
<evidence type="ECO:0000256" key="1">
    <source>
        <dbReference type="SAM" id="SignalP"/>
    </source>
</evidence>
<keyword evidence="3" id="KW-1185">Reference proteome</keyword>
<dbReference type="RefSeq" id="XP_040794673.1">
    <property type="nucleotide sequence ID" value="XM_040931602.1"/>
</dbReference>
<comment type="caution">
    <text evidence="2">The sequence shown here is derived from an EMBL/GenBank/DDBJ whole genome shotgun (WGS) entry which is preliminary data.</text>
</comment>
<proteinExistence type="predicted"/>
<sequence>MRKLLNSIFASTCFVVPLLWDNSAIEKGPSSCLRSPTLLELVFAGHIGDHRPPDASNYIHIKKPRLPKQLRNKWFNMISPGLDISSASNRVMTASSGLLLEDSHNFLSRDDPYTCLLYNGCHKCDWSQFLDAFGKPNKGNTGELERSLGWNGPFHRGKP</sequence>
<evidence type="ECO:0000313" key="3">
    <source>
        <dbReference type="Proteomes" id="UP000800039"/>
    </source>
</evidence>
<dbReference type="Proteomes" id="UP000800039">
    <property type="component" value="Unassembled WGS sequence"/>
</dbReference>
<keyword evidence="1" id="KW-0732">Signal</keyword>
<name>A0A9P4LEJ7_9PLEO</name>